<dbReference type="GO" id="GO:0003677">
    <property type="term" value="F:DNA binding"/>
    <property type="evidence" value="ECO:0007669"/>
    <property type="project" value="UniProtKB-UniRule"/>
</dbReference>
<proteinExistence type="inferred from homology"/>
<evidence type="ECO:0000313" key="9">
    <source>
        <dbReference type="Proteomes" id="UP000430120"/>
    </source>
</evidence>
<dbReference type="Gene3D" id="1.10.443.10">
    <property type="entry name" value="Intergrase catalytic core"/>
    <property type="match status" value="1"/>
</dbReference>
<evidence type="ECO:0000256" key="3">
    <source>
        <dbReference type="ARBA" id="ARBA00023125"/>
    </source>
</evidence>
<protein>
    <submittedName>
        <fullName evidence="8">DUF4102 domain-containing protein</fullName>
    </submittedName>
</protein>
<dbReference type="GO" id="GO:0006310">
    <property type="term" value="P:DNA recombination"/>
    <property type="evidence" value="ECO:0007669"/>
    <property type="project" value="UniProtKB-KW"/>
</dbReference>
<dbReference type="Gene3D" id="1.10.150.130">
    <property type="match status" value="1"/>
</dbReference>
<feature type="domain" description="Tyr recombinase" evidence="6">
    <location>
        <begin position="224"/>
        <end position="411"/>
    </location>
</feature>
<dbReference type="CDD" id="cd00801">
    <property type="entry name" value="INT_P4_C"/>
    <property type="match status" value="1"/>
</dbReference>
<dbReference type="InterPro" id="IPR038488">
    <property type="entry name" value="Integrase_DNA-bd_sf"/>
</dbReference>
<reference evidence="8 9" key="1">
    <citation type="submission" date="2019-09" db="EMBL/GenBank/DDBJ databases">
        <title>Draft genome sequences of 48 bacterial type strains from the CCUG.</title>
        <authorList>
            <person name="Tunovic T."/>
            <person name="Pineiro-Iglesias B."/>
            <person name="Unosson C."/>
            <person name="Inganas E."/>
            <person name="Ohlen M."/>
            <person name="Cardew S."/>
            <person name="Jensie-Markopoulos S."/>
            <person name="Salva-Serra F."/>
            <person name="Jaen-Luchoro D."/>
            <person name="Karlsson R."/>
            <person name="Svensson-Stadler L."/>
            <person name="Chun J."/>
            <person name="Moore E."/>
        </authorList>
    </citation>
    <scope>NUCLEOTIDE SEQUENCE [LARGE SCALE GENOMIC DNA]</scope>
    <source>
        <strain evidence="8 9">CCUG 30977</strain>
    </source>
</reference>
<keyword evidence="3 5" id="KW-0238">DNA-binding</keyword>
<keyword evidence="9" id="KW-1185">Reference proteome</keyword>
<dbReference type="Gene3D" id="3.30.160.390">
    <property type="entry name" value="Integrase, DNA-binding domain"/>
    <property type="match status" value="1"/>
</dbReference>
<name>A0A643FEL7_IDEDE</name>
<dbReference type="Pfam" id="PF00589">
    <property type="entry name" value="Phage_integrase"/>
    <property type="match status" value="1"/>
</dbReference>
<evidence type="ECO:0000259" key="6">
    <source>
        <dbReference type="PROSITE" id="PS51898"/>
    </source>
</evidence>
<dbReference type="InterPro" id="IPR044068">
    <property type="entry name" value="CB"/>
</dbReference>
<dbReference type="EMBL" id="VZPB01000013">
    <property type="protein sequence ID" value="KAB0583542.1"/>
    <property type="molecule type" value="Genomic_DNA"/>
</dbReference>
<evidence type="ECO:0000313" key="8">
    <source>
        <dbReference type="EMBL" id="KAB0583542.1"/>
    </source>
</evidence>
<dbReference type="InterPro" id="IPR013762">
    <property type="entry name" value="Integrase-like_cat_sf"/>
</dbReference>
<keyword evidence="2" id="KW-0229">DNA integration</keyword>
<evidence type="ECO:0000256" key="4">
    <source>
        <dbReference type="ARBA" id="ARBA00023172"/>
    </source>
</evidence>
<dbReference type="OrthoDB" id="9775880at2"/>
<comment type="similarity">
    <text evidence="1">Belongs to the 'phage' integrase family.</text>
</comment>
<comment type="caution">
    <text evidence="8">The sequence shown here is derived from an EMBL/GenBank/DDBJ whole genome shotgun (WGS) entry which is preliminary data.</text>
</comment>
<dbReference type="InterPro" id="IPR011010">
    <property type="entry name" value="DNA_brk_join_enz"/>
</dbReference>
<dbReference type="PANTHER" id="PTHR30629">
    <property type="entry name" value="PROPHAGE INTEGRASE"/>
    <property type="match status" value="1"/>
</dbReference>
<organism evidence="8 9">
    <name type="scientific">Ideonella dechloratans</name>
    <dbReference type="NCBI Taxonomy" id="36863"/>
    <lineage>
        <taxon>Bacteria</taxon>
        <taxon>Pseudomonadati</taxon>
        <taxon>Pseudomonadota</taxon>
        <taxon>Betaproteobacteria</taxon>
        <taxon>Burkholderiales</taxon>
        <taxon>Sphaerotilaceae</taxon>
        <taxon>Ideonella</taxon>
    </lineage>
</organism>
<dbReference type="RefSeq" id="WP_151123586.1">
    <property type="nucleotide sequence ID" value="NZ_CP088081.1"/>
</dbReference>
<dbReference type="Proteomes" id="UP000430120">
    <property type="component" value="Unassembled WGS sequence"/>
</dbReference>
<dbReference type="Pfam" id="PF13356">
    <property type="entry name" value="Arm-DNA-bind_3"/>
    <property type="match status" value="1"/>
</dbReference>
<dbReference type="InterPro" id="IPR002104">
    <property type="entry name" value="Integrase_catalytic"/>
</dbReference>
<dbReference type="InterPro" id="IPR050808">
    <property type="entry name" value="Phage_Integrase"/>
</dbReference>
<dbReference type="SUPFAM" id="SSF56349">
    <property type="entry name" value="DNA breaking-rejoining enzymes"/>
    <property type="match status" value="1"/>
</dbReference>
<dbReference type="Pfam" id="PF22022">
    <property type="entry name" value="Phage_int_M"/>
    <property type="match status" value="1"/>
</dbReference>
<dbReference type="InterPro" id="IPR053876">
    <property type="entry name" value="Phage_int_M"/>
</dbReference>
<dbReference type="PROSITE" id="PS51900">
    <property type="entry name" value="CB"/>
    <property type="match status" value="1"/>
</dbReference>
<dbReference type="InterPro" id="IPR025166">
    <property type="entry name" value="Integrase_DNA_bind_dom"/>
</dbReference>
<keyword evidence="4" id="KW-0233">DNA recombination</keyword>
<dbReference type="GO" id="GO:0015074">
    <property type="term" value="P:DNA integration"/>
    <property type="evidence" value="ECO:0007669"/>
    <property type="project" value="UniProtKB-KW"/>
</dbReference>
<dbReference type="AlphaFoldDB" id="A0A643FEL7"/>
<feature type="domain" description="Core-binding (CB)" evidence="7">
    <location>
        <begin position="118"/>
        <end position="200"/>
    </location>
</feature>
<evidence type="ECO:0000259" key="7">
    <source>
        <dbReference type="PROSITE" id="PS51900"/>
    </source>
</evidence>
<evidence type="ECO:0000256" key="5">
    <source>
        <dbReference type="PROSITE-ProRule" id="PRU01248"/>
    </source>
</evidence>
<accession>A0A643FEL7</accession>
<dbReference type="PANTHER" id="PTHR30629:SF2">
    <property type="entry name" value="PROPHAGE INTEGRASE INTS-RELATED"/>
    <property type="match status" value="1"/>
</dbReference>
<dbReference type="InterPro" id="IPR010998">
    <property type="entry name" value="Integrase_recombinase_N"/>
</dbReference>
<gene>
    <name evidence="8" type="ORF">F7Q92_07655</name>
</gene>
<dbReference type="PROSITE" id="PS51898">
    <property type="entry name" value="TYR_RECOMBINASE"/>
    <property type="match status" value="1"/>
</dbReference>
<sequence length="434" mass="47449">MAALNLLSDKAIRAACKRALDTGSGERMTDGGGLRLDVQASGVGWWRLRYRFGGRQSMLSLGVYPAVPLTLARQRRDEAQAQIATGIDPSDVRKADKSTKAAAAEVTRIVEAGLPVPGTFEAVTREWLSTVHRAKVSASHADRTETRFEQDVFPWIGTRPLAEIEAPELLAVLRRITGRGAIETAHRAKDACGQVFRYGIAAGYCQRNPAADLRDALPPVQTKHLAAIVDPKQAGQLLRDVADYNGHPVTRAALALSALLLLRPGELRQMEWAWVDLETATLTVPGEVMKRKKADKENGPPHVVPLATQAVAVLRELQPLTGATPFVFPSVTSPKTRCMSENTVRSALRRMGYGNDDMTAHGFRAMARTMAAERLGIAPEVIEAQLAHAVPDALGRAYNRTQYLEQRRALMTQWADYLDALREGAKVLPFKEVA</sequence>
<evidence type="ECO:0000256" key="1">
    <source>
        <dbReference type="ARBA" id="ARBA00008857"/>
    </source>
</evidence>
<evidence type="ECO:0000256" key="2">
    <source>
        <dbReference type="ARBA" id="ARBA00022908"/>
    </source>
</evidence>